<feature type="repeat" description="Pumilio" evidence="2">
    <location>
        <begin position="436"/>
        <end position="474"/>
    </location>
</feature>
<reference evidence="3 4" key="1">
    <citation type="submission" date="2022-12" db="EMBL/GenBank/DDBJ databases">
        <title>Chromosome-level genome of Tegillarca granosa.</title>
        <authorList>
            <person name="Kim J."/>
        </authorList>
    </citation>
    <scope>NUCLEOTIDE SEQUENCE [LARGE SCALE GENOMIC DNA]</scope>
    <source>
        <strain evidence="3">Teg-2019</strain>
        <tissue evidence="3">Adductor muscle</tissue>
    </source>
</reference>
<dbReference type="PANTHER" id="PTHR13102:SF0">
    <property type="entry name" value="NUCLEOLAR PROTEIN 9"/>
    <property type="match status" value="1"/>
</dbReference>
<dbReference type="Gene3D" id="1.25.10.10">
    <property type="entry name" value="Leucine-rich Repeat Variant"/>
    <property type="match status" value="2"/>
</dbReference>
<dbReference type="SUPFAM" id="SSF48371">
    <property type="entry name" value="ARM repeat"/>
    <property type="match status" value="1"/>
</dbReference>
<keyword evidence="1" id="KW-0677">Repeat</keyword>
<accession>A0ABQ9ED67</accession>
<dbReference type="Proteomes" id="UP001217089">
    <property type="component" value="Unassembled WGS sequence"/>
</dbReference>
<dbReference type="Pfam" id="PF22493">
    <property type="entry name" value="PUF_NOP9"/>
    <property type="match status" value="2"/>
</dbReference>
<gene>
    <name evidence="3" type="ORF">KUTeg_019655</name>
</gene>
<dbReference type="InterPro" id="IPR011989">
    <property type="entry name" value="ARM-like"/>
</dbReference>
<dbReference type="SMART" id="SM00025">
    <property type="entry name" value="Pumilio"/>
    <property type="match status" value="4"/>
</dbReference>
<evidence type="ECO:0000313" key="3">
    <source>
        <dbReference type="EMBL" id="KAJ8303259.1"/>
    </source>
</evidence>
<comment type="caution">
    <text evidence="3">The sequence shown here is derived from an EMBL/GenBank/DDBJ whole genome shotgun (WGS) entry which is preliminary data.</text>
</comment>
<dbReference type="EMBL" id="JARBDR010000917">
    <property type="protein sequence ID" value="KAJ8303259.1"/>
    <property type="molecule type" value="Genomic_DNA"/>
</dbReference>
<evidence type="ECO:0000256" key="2">
    <source>
        <dbReference type="PROSITE-ProRule" id="PRU00317"/>
    </source>
</evidence>
<proteinExistence type="predicted"/>
<organism evidence="3 4">
    <name type="scientific">Tegillarca granosa</name>
    <name type="common">Malaysian cockle</name>
    <name type="synonym">Anadara granosa</name>
    <dbReference type="NCBI Taxonomy" id="220873"/>
    <lineage>
        <taxon>Eukaryota</taxon>
        <taxon>Metazoa</taxon>
        <taxon>Spiralia</taxon>
        <taxon>Lophotrochozoa</taxon>
        <taxon>Mollusca</taxon>
        <taxon>Bivalvia</taxon>
        <taxon>Autobranchia</taxon>
        <taxon>Pteriomorphia</taxon>
        <taxon>Arcoida</taxon>
        <taxon>Arcoidea</taxon>
        <taxon>Arcidae</taxon>
        <taxon>Tegillarca</taxon>
    </lineage>
</organism>
<dbReference type="PANTHER" id="PTHR13102">
    <property type="entry name" value="NUCLEOLAR PROTEIN 9"/>
    <property type="match status" value="1"/>
</dbReference>
<sequence length="482" mass="55926">MGENSIFIKKIRIIWCLNVHLINWFVSYKNEKRKEKEERISQDTIDYYRRVLETLDEGFPDTTDRGLFLDNVFRQLKEDIIQGCHHAGTSRIIERLLTDASVSNIINVFQACSNDWPALLSDRIASHVIQSIICQIPRCICESKNIETEDKEQNTNLEELFFKFCDLLKENLDKYWSDIYGSHIIRVILQILGGAHVSDKIIRSRLSRNQKTRDTRTEMTFTDFEPTDKFIKVLSSFSKQIFKSENLKTQLCNQTGNPVVQTLFLVWNKVDNSVCQKYIKKIYKLVDLCTDTNEEDNEESILNLCSEELLETLYKQLFKGRLLLFAIHPVANFILQRLLGNIKEKEHHLMEAFHCCTPAERQIKISPLLASLTTYDVYFDIADEETNDDTDKTQIKNSDKEKKIPLLTQINYHGSVLLQTLLKFGNPKLVVTSLLELKPVELKNLSCDSFGSHVIDTFFQSQSVGEKSRDLLLSRMKVTNIF</sequence>
<evidence type="ECO:0000256" key="1">
    <source>
        <dbReference type="ARBA" id="ARBA00022737"/>
    </source>
</evidence>
<evidence type="ECO:0000313" key="4">
    <source>
        <dbReference type="Proteomes" id="UP001217089"/>
    </source>
</evidence>
<dbReference type="InterPro" id="IPR001313">
    <property type="entry name" value="Pumilio_RNA-bd_rpt"/>
</dbReference>
<dbReference type="PROSITE" id="PS50302">
    <property type="entry name" value="PUM"/>
    <property type="match status" value="1"/>
</dbReference>
<protein>
    <submittedName>
        <fullName evidence="3">Uncharacterized protein</fullName>
    </submittedName>
</protein>
<dbReference type="InterPro" id="IPR016024">
    <property type="entry name" value="ARM-type_fold"/>
</dbReference>
<dbReference type="InterPro" id="IPR040000">
    <property type="entry name" value="NOP9"/>
</dbReference>
<keyword evidence="4" id="KW-1185">Reference proteome</keyword>
<name>A0ABQ9ED67_TEGGR</name>